<accession>A0ABN8Z7J1</accession>
<feature type="region of interest" description="Disordered" evidence="1">
    <location>
        <begin position="1"/>
        <end position="228"/>
    </location>
</feature>
<feature type="compositionally biased region" description="Low complexity" evidence="1">
    <location>
        <begin position="177"/>
        <end position="187"/>
    </location>
</feature>
<feature type="compositionally biased region" description="Low complexity" evidence="1">
    <location>
        <begin position="70"/>
        <end position="85"/>
    </location>
</feature>
<keyword evidence="3" id="KW-1185">Reference proteome</keyword>
<gene>
    <name evidence="2" type="ORF">MRATA1EN1_LOCUS17913</name>
</gene>
<protein>
    <submittedName>
        <fullName evidence="2">Uncharacterized protein</fullName>
    </submittedName>
</protein>
<evidence type="ECO:0000256" key="1">
    <source>
        <dbReference type="SAM" id="MobiDB-lite"/>
    </source>
</evidence>
<feature type="compositionally biased region" description="Low complexity" evidence="1">
    <location>
        <begin position="194"/>
        <end position="206"/>
    </location>
</feature>
<feature type="compositionally biased region" description="Pro residues" evidence="1">
    <location>
        <begin position="159"/>
        <end position="170"/>
    </location>
</feature>
<dbReference type="EMBL" id="OX459964">
    <property type="protein sequence ID" value="CAI9168951.1"/>
    <property type="molecule type" value="Genomic_DNA"/>
</dbReference>
<name>A0ABN8Z7J1_RANTA</name>
<organism evidence="2 3">
    <name type="scientific">Rangifer tarandus platyrhynchus</name>
    <name type="common">Svalbard reindeer</name>
    <dbReference type="NCBI Taxonomy" id="3082113"/>
    <lineage>
        <taxon>Eukaryota</taxon>
        <taxon>Metazoa</taxon>
        <taxon>Chordata</taxon>
        <taxon>Craniata</taxon>
        <taxon>Vertebrata</taxon>
        <taxon>Euteleostomi</taxon>
        <taxon>Mammalia</taxon>
        <taxon>Eutheria</taxon>
        <taxon>Laurasiatheria</taxon>
        <taxon>Artiodactyla</taxon>
        <taxon>Ruminantia</taxon>
        <taxon>Pecora</taxon>
        <taxon>Cervidae</taxon>
        <taxon>Odocoileinae</taxon>
        <taxon>Rangifer</taxon>
    </lineage>
</organism>
<sequence>MDRSREAGGRSQVRPRLLLPSPGLAWARPSSLTSPDRRKQVEPGAYFRPGAVKSSKKGRGASPSPPLQLGAARTPCPRPAARPGRSGPGPPPCRVTQAPRAGRSGGPAAQVGRGGRGASVTPAGGRGGAAAAPRPGKKPARCGFGARRQRGGDSRPRRPTPPPARDPAPLRPRRAASRSSRSRSVPGARPPPACRARSGRAGPSGEARPRDPSASPAQPRRGASPWSP</sequence>
<evidence type="ECO:0000313" key="3">
    <source>
        <dbReference type="Proteomes" id="UP001176941"/>
    </source>
</evidence>
<dbReference type="Proteomes" id="UP001176941">
    <property type="component" value="Chromosome 28"/>
</dbReference>
<reference evidence="2" key="1">
    <citation type="submission" date="2023-04" db="EMBL/GenBank/DDBJ databases">
        <authorList>
            <consortium name="ELIXIR-Norway"/>
        </authorList>
    </citation>
    <scope>NUCLEOTIDE SEQUENCE [LARGE SCALE GENOMIC DNA]</scope>
</reference>
<proteinExistence type="predicted"/>
<evidence type="ECO:0000313" key="2">
    <source>
        <dbReference type="EMBL" id="CAI9168951.1"/>
    </source>
</evidence>
<feature type="compositionally biased region" description="Low complexity" evidence="1">
    <location>
        <begin position="98"/>
        <end position="109"/>
    </location>
</feature>